<keyword evidence="12" id="KW-1185">Reference proteome</keyword>
<evidence type="ECO:0000256" key="4">
    <source>
        <dbReference type="ARBA" id="ARBA00022777"/>
    </source>
</evidence>
<dbReference type="AlphaFoldDB" id="A0AAQ4ESI9"/>
<dbReference type="EMBL" id="JARKHS020011575">
    <property type="protein sequence ID" value="KAK8777691.1"/>
    <property type="molecule type" value="Genomic_DNA"/>
</dbReference>
<reference evidence="11 12" key="1">
    <citation type="journal article" date="2023" name="Arcadia Sci">
        <title>De novo assembly of a long-read Amblyomma americanum tick genome.</title>
        <authorList>
            <person name="Chou S."/>
            <person name="Poskanzer K.E."/>
            <person name="Rollins M."/>
            <person name="Thuy-Boun P.S."/>
        </authorList>
    </citation>
    <scope>NUCLEOTIDE SEQUENCE [LARGE SCALE GENOMIC DNA]</scope>
    <source>
        <strain evidence="11">F_SG_1</strain>
        <tissue evidence="11">Salivary glands</tissue>
    </source>
</reference>
<evidence type="ECO:0000256" key="7">
    <source>
        <dbReference type="ARBA" id="ARBA00048679"/>
    </source>
</evidence>
<evidence type="ECO:0000259" key="10">
    <source>
        <dbReference type="PROSITE" id="PS51029"/>
    </source>
</evidence>
<dbReference type="Pfam" id="PF00069">
    <property type="entry name" value="Pkinase"/>
    <property type="match status" value="1"/>
</dbReference>
<evidence type="ECO:0000256" key="2">
    <source>
        <dbReference type="ARBA" id="ARBA00022679"/>
    </source>
</evidence>
<dbReference type="SMART" id="SM00595">
    <property type="entry name" value="MADF"/>
    <property type="match status" value="1"/>
</dbReference>
<proteinExistence type="predicted"/>
<keyword evidence="3" id="KW-0547">Nucleotide-binding</keyword>
<dbReference type="PROSITE" id="PS50011">
    <property type="entry name" value="PROTEIN_KINASE_DOM"/>
    <property type="match status" value="1"/>
</dbReference>
<sequence>MIEGTVYDEKVDHWALGILIYEFLVGKPPFESPTTQETYRRIRDAKVQFPPYVSADARDIIGKRQGGYLGTMDSAGGSTSGGGQRSNNHSWTNEKEARLISLYGMYRLLWDSHHPEYYKDSRERTINAIAQGLDNKFNVVNIKDKIKSLRNYLVKELRKEAASRKSPAVRPYVSRWEHFCSWDFLRRVICCDPSVQSPTVDLPLGPLDGQHCVSDAVLPSTSTKCYGVLRNNNVLACFIQISTA</sequence>
<dbReference type="PROSITE" id="PS51029">
    <property type="entry name" value="MADF"/>
    <property type="match status" value="1"/>
</dbReference>
<evidence type="ECO:0000256" key="3">
    <source>
        <dbReference type="ARBA" id="ARBA00022741"/>
    </source>
</evidence>
<evidence type="ECO:0000259" key="9">
    <source>
        <dbReference type="PROSITE" id="PS50011"/>
    </source>
</evidence>
<dbReference type="InterPro" id="IPR030616">
    <property type="entry name" value="Aur-like"/>
</dbReference>
<organism evidence="11 12">
    <name type="scientific">Amblyomma americanum</name>
    <name type="common">Lone star tick</name>
    <dbReference type="NCBI Taxonomy" id="6943"/>
    <lineage>
        <taxon>Eukaryota</taxon>
        <taxon>Metazoa</taxon>
        <taxon>Ecdysozoa</taxon>
        <taxon>Arthropoda</taxon>
        <taxon>Chelicerata</taxon>
        <taxon>Arachnida</taxon>
        <taxon>Acari</taxon>
        <taxon>Parasitiformes</taxon>
        <taxon>Ixodida</taxon>
        <taxon>Ixodoidea</taxon>
        <taxon>Ixodidae</taxon>
        <taxon>Amblyomminae</taxon>
        <taxon>Amblyomma</taxon>
    </lineage>
</organism>
<comment type="caution">
    <text evidence="11">The sequence shown here is derived from an EMBL/GenBank/DDBJ whole genome shotgun (WGS) entry which is preliminary data.</text>
</comment>
<dbReference type="SUPFAM" id="SSF56112">
    <property type="entry name" value="Protein kinase-like (PK-like)"/>
    <property type="match status" value="1"/>
</dbReference>
<feature type="domain" description="Protein kinase" evidence="9">
    <location>
        <begin position="1"/>
        <end position="92"/>
    </location>
</feature>
<gene>
    <name evidence="11" type="ORF">V5799_028970</name>
</gene>
<evidence type="ECO:0000256" key="6">
    <source>
        <dbReference type="ARBA" id="ARBA00047899"/>
    </source>
</evidence>
<keyword evidence="1" id="KW-0723">Serine/threonine-protein kinase</keyword>
<dbReference type="Gene3D" id="1.10.510.10">
    <property type="entry name" value="Transferase(Phosphotransferase) domain 1"/>
    <property type="match status" value="1"/>
</dbReference>
<dbReference type="InterPro" id="IPR000719">
    <property type="entry name" value="Prot_kinase_dom"/>
</dbReference>
<accession>A0AAQ4ESI9</accession>
<dbReference type="InterPro" id="IPR011009">
    <property type="entry name" value="Kinase-like_dom_sf"/>
</dbReference>
<dbReference type="GO" id="GO:0004674">
    <property type="term" value="F:protein serine/threonine kinase activity"/>
    <property type="evidence" value="ECO:0007669"/>
    <property type="project" value="UniProtKB-KW"/>
</dbReference>
<protein>
    <recommendedName>
        <fullName evidence="13">Non-specific serine/threonine protein kinase</fullName>
    </recommendedName>
</protein>
<dbReference type="PANTHER" id="PTHR24350">
    <property type="entry name" value="SERINE/THREONINE-PROTEIN KINASE IAL-RELATED"/>
    <property type="match status" value="1"/>
</dbReference>
<name>A0AAQ4ESI9_AMBAM</name>
<comment type="catalytic activity">
    <reaction evidence="6">
        <text>L-threonyl-[protein] + ATP = O-phospho-L-threonyl-[protein] + ADP + H(+)</text>
        <dbReference type="Rhea" id="RHEA:46608"/>
        <dbReference type="Rhea" id="RHEA-COMP:11060"/>
        <dbReference type="Rhea" id="RHEA-COMP:11605"/>
        <dbReference type="ChEBI" id="CHEBI:15378"/>
        <dbReference type="ChEBI" id="CHEBI:30013"/>
        <dbReference type="ChEBI" id="CHEBI:30616"/>
        <dbReference type="ChEBI" id="CHEBI:61977"/>
        <dbReference type="ChEBI" id="CHEBI:456216"/>
        <dbReference type="EC" id="2.7.11.1"/>
    </reaction>
</comment>
<evidence type="ECO:0000313" key="11">
    <source>
        <dbReference type="EMBL" id="KAK8777691.1"/>
    </source>
</evidence>
<evidence type="ECO:0000256" key="5">
    <source>
        <dbReference type="ARBA" id="ARBA00022840"/>
    </source>
</evidence>
<feature type="domain" description="MADF" evidence="10">
    <location>
        <begin position="98"/>
        <end position="190"/>
    </location>
</feature>
<comment type="catalytic activity">
    <reaction evidence="7">
        <text>L-seryl-[protein] + ATP = O-phospho-L-seryl-[protein] + ADP + H(+)</text>
        <dbReference type="Rhea" id="RHEA:17989"/>
        <dbReference type="Rhea" id="RHEA-COMP:9863"/>
        <dbReference type="Rhea" id="RHEA-COMP:11604"/>
        <dbReference type="ChEBI" id="CHEBI:15378"/>
        <dbReference type="ChEBI" id="CHEBI:29999"/>
        <dbReference type="ChEBI" id="CHEBI:30616"/>
        <dbReference type="ChEBI" id="CHEBI:83421"/>
        <dbReference type="ChEBI" id="CHEBI:456216"/>
        <dbReference type="EC" id="2.7.11.1"/>
    </reaction>
</comment>
<evidence type="ECO:0000256" key="8">
    <source>
        <dbReference type="SAM" id="MobiDB-lite"/>
    </source>
</evidence>
<feature type="region of interest" description="Disordered" evidence="8">
    <location>
        <begin position="71"/>
        <end position="90"/>
    </location>
</feature>
<dbReference type="Proteomes" id="UP001321473">
    <property type="component" value="Unassembled WGS sequence"/>
</dbReference>
<evidence type="ECO:0000256" key="1">
    <source>
        <dbReference type="ARBA" id="ARBA00022527"/>
    </source>
</evidence>
<dbReference type="GO" id="GO:0005524">
    <property type="term" value="F:ATP binding"/>
    <property type="evidence" value="ECO:0007669"/>
    <property type="project" value="UniProtKB-KW"/>
</dbReference>
<keyword evidence="2" id="KW-0808">Transferase</keyword>
<keyword evidence="5" id="KW-0067">ATP-binding</keyword>
<evidence type="ECO:0008006" key="13">
    <source>
        <dbReference type="Google" id="ProtNLM"/>
    </source>
</evidence>
<evidence type="ECO:0000313" key="12">
    <source>
        <dbReference type="Proteomes" id="UP001321473"/>
    </source>
</evidence>
<dbReference type="Pfam" id="PF10545">
    <property type="entry name" value="MADF_DNA_bdg"/>
    <property type="match status" value="1"/>
</dbReference>
<keyword evidence="4" id="KW-0418">Kinase</keyword>
<dbReference type="InterPro" id="IPR006578">
    <property type="entry name" value="MADF-dom"/>
</dbReference>